<dbReference type="InterPro" id="IPR023066">
    <property type="entry name" value="Quinolinate_synth_type2"/>
</dbReference>
<evidence type="ECO:0000256" key="9">
    <source>
        <dbReference type="ARBA" id="ARBA00023004"/>
    </source>
</evidence>
<sequence>MLLKTYTNKDLLIRIAEIKKNKNAVILSHYYQIAEIQDIADYVGDSLALAQQASRTQAEIIVLCGVHFMGETAKILCPDKKVLIPDLNAGCSLADSCPSDKFAQFISEHPDHTVISYVNTTAAVKTMSDVVVTSTNAKQIIESFPDDEKIIFGPDKNLGNYINSLTGRNMLLWNGACHVHEQFSIEKIILLKAEYPEAVLLAHPECKSTLLKFADFIGSTAALLKYALSSNRKYFIVATESGILHEMQKCCREKTFIPAPPNDSTCACNECSFMRLNTLEKLYHCLKDESPEIRLNREIAEKAIKPLRRMLEISERLGL</sequence>
<dbReference type="PANTHER" id="PTHR30573">
    <property type="entry name" value="QUINOLINATE SYNTHETASE A"/>
    <property type="match status" value="1"/>
</dbReference>
<comment type="cofactor">
    <cofactor evidence="1">
        <name>[4Fe-4S] cluster</name>
        <dbReference type="ChEBI" id="CHEBI:49883"/>
    </cofactor>
</comment>
<evidence type="ECO:0000256" key="2">
    <source>
        <dbReference type="ARBA" id="ARBA00005065"/>
    </source>
</evidence>
<dbReference type="AlphaFoldDB" id="A0A5J4SAR3"/>
<dbReference type="NCBIfam" id="NF006878">
    <property type="entry name" value="PRK09375.1-2"/>
    <property type="match status" value="1"/>
</dbReference>
<dbReference type="GO" id="GO:0051539">
    <property type="term" value="F:4 iron, 4 sulfur cluster binding"/>
    <property type="evidence" value="ECO:0007669"/>
    <property type="project" value="UniProtKB-KW"/>
</dbReference>
<keyword evidence="6" id="KW-0662">Pyridine nucleotide biosynthesis</keyword>
<dbReference type="GO" id="GO:0008987">
    <property type="term" value="F:quinolinate synthetase A activity"/>
    <property type="evidence" value="ECO:0007669"/>
    <property type="project" value="InterPro"/>
</dbReference>
<dbReference type="InterPro" id="IPR036094">
    <property type="entry name" value="NadA_sf"/>
</dbReference>
<dbReference type="GO" id="GO:0046872">
    <property type="term" value="F:metal ion binding"/>
    <property type="evidence" value="ECO:0007669"/>
    <property type="project" value="UniProtKB-KW"/>
</dbReference>
<evidence type="ECO:0000256" key="1">
    <source>
        <dbReference type="ARBA" id="ARBA00001966"/>
    </source>
</evidence>
<keyword evidence="9" id="KW-0408">Iron</keyword>
<evidence type="ECO:0000256" key="8">
    <source>
        <dbReference type="ARBA" id="ARBA00022723"/>
    </source>
</evidence>
<evidence type="ECO:0000313" key="11">
    <source>
        <dbReference type="EMBL" id="KAA6342343.1"/>
    </source>
</evidence>
<evidence type="ECO:0000256" key="6">
    <source>
        <dbReference type="ARBA" id="ARBA00022642"/>
    </source>
</evidence>
<reference evidence="11" key="1">
    <citation type="submission" date="2019-03" db="EMBL/GenBank/DDBJ databases">
        <title>Single cell metagenomics reveals metabolic interactions within the superorganism composed of flagellate Streblomastix strix and complex community of Bacteroidetes bacteria on its surface.</title>
        <authorList>
            <person name="Treitli S.C."/>
            <person name="Kolisko M."/>
            <person name="Husnik F."/>
            <person name="Keeling P."/>
            <person name="Hampl V."/>
        </authorList>
    </citation>
    <scope>NUCLEOTIDE SEQUENCE</scope>
    <source>
        <strain evidence="11">STM</strain>
    </source>
</reference>
<dbReference type="SUPFAM" id="SSF142754">
    <property type="entry name" value="NadA-like"/>
    <property type="match status" value="1"/>
</dbReference>
<keyword evidence="5" id="KW-0963">Cytoplasm</keyword>
<dbReference type="FunFam" id="3.40.50.10800:FF:000003">
    <property type="entry name" value="Quinolinate synthase A"/>
    <property type="match status" value="1"/>
</dbReference>
<dbReference type="InterPro" id="IPR003473">
    <property type="entry name" value="NadA"/>
</dbReference>
<dbReference type="EMBL" id="SNRY01000332">
    <property type="protein sequence ID" value="KAA6342343.1"/>
    <property type="molecule type" value="Genomic_DNA"/>
</dbReference>
<dbReference type="EC" id="2.5.1.72" evidence="3"/>
<protein>
    <recommendedName>
        <fullName evidence="3">quinolinate synthase</fullName>
        <ecNumber evidence="3">2.5.1.72</ecNumber>
    </recommendedName>
</protein>
<dbReference type="Pfam" id="PF02445">
    <property type="entry name" value="NadA"/>
    <property type="match status" value="1"/>
</dbReference>
<keyword evidence="7 11" id="KW-0808">Transferase</keyword>
<dbReference type="GO" id="GO:0005829">
    <property type="term" value="C:cytosol"/>
    <property type="evidence" value="ECO:0007669"/>
    <property type="project" value="TreeGrafter"/>
</dbReference>
<gene>
    <name evidence="11" type="ORF">EZS27_009902</name>
</gene>
<dbReference type="HAMAP" id="MF_00568">
    <property type="entry name" value="NadA_type2"/>
    <property type="match status" value="1"/>
</dbReference>
<dbReference type="Gene3D" id="3.40.50.10800">
    <property type="entry name" value="NadA-like"/>
    <property type="match status" value="3"/>
</dbReference>
<evidence type="ECO:0000256" key="4">
    <source>
        <dbReference type="ARBA" id="ARBA00022485"/>
    </source>
</evidence>
<proteinExistence type="inferred from homology"/>
<accession>A0A5J4SAR3</accession>
<organism evidence="11">
    <name type="scientific">termite gut metagenome</name>
    <dbReference type="NCBI Taxonomy" id="433724"/>
    <lineage>
        <taxon>unclassified sequences</taxon>
        <taxon>metagenomes</taxon>
        <taxon>organismal metagenomes</taxon>
    </lineage>
</organism>
<comment type="caution">
    <text evidence="11">The sequence shown here is derived from an EMBL/GenBank/DDBJ whole genome shotgun (WGS) entry which is preliminary data.</text>
</comment>
<evidence type="ECO:0000256" key="10">
    <source>
        <dbReference type="ARBA" id="ARBA00023014"/>
    </source>
</evidence>
<dbReference type="GO" id="GO:0034628">
    <property type="term" value="P:'de novo' NAD+ biosynthetic process from L-aspartate"/>
    <property type="evidence" value="ECO:0007669"/>
    <property type="project" value="TreeGrafter"/>
</dbReference>
<evidence type="ECO:0000256" key="7">
    <source>
        <dbReference type="ARBA" id="ARBA00022679"/>
    </source>
</evidence>
<keyword evidence="4" id="KW-0004">4Fe-4S</keyword>
<dbReference type="NCBIfam" id="TIGR00550">
    <property type="entry name" value="nadA"/>
    <property type="match status" value="1"/>
</dbReference>
<name>A0A5J4SAR3_9ZZZZ</name>
<dbReference type="PANTHER" id="PTHR30573:SF0">
    <property type="entry name" value="QUINOLINATE SYNTHASE, CHLOROPLASTIC"/>
    <property type="match status" value="1"/>
</dbReference>
<dbReference type="UniPathway" id="UPA00253">
    <property type="reaction ID" value="UER00327"/>
</dbReference>
<keyword evidence="10" id="KW-0411">Iron-sulfur</keyword>
<keyword evidence="8" id="KW-0479">Metal-binding</keyword>
<evidence type="ECO:0000256" key="5">
    <source>
        <dbReference type="ARBA" id="ARBA00022490"/>
    </source>
</evidence>
<evidence type="ECO:0000256" key="3">
    <source>
        <dbReference type="ARBA" id="ARBA00012669"/>
    </source>
</evidence>
<comment type="pathway">
    <text evidence="2">Cofactor biosynthesis; NAD(+) biosynthesis; quinolinate from iminoaspartate: step 1/1.</text>
</comment>